<proteinExistence type="predicted"/>
<dbReference type="AlphaFoldDB" id="A0A5J4W107"/>
<evidence type="ECO:0000313" key="2">
    <source>
        <dbReference type="Proteomes" id="UP000324800"/>
    </source>
</evidence>
<organism evidence="1 2">
    <name type="scientific">Streblomastix strix</name>
    <dbReference type="NCBI Taxonomy" id="222440"/>
    <lineage>
        <taxon>Eukaryota</taxon>
        <taxon>Metamonada</taxon>
        <taxon>Preaxostyla</taxon>
        <taxon>Oxymonadida</taxon>
        <taxon>Streblomastigidae</taxon>
        <taxon>Streblomastix</taxon>
    </lineage>
</organism>
<protein>
    <submittedName>
        <fullName evidence="1">Uncharacterized protein</fullName>
    </submittedName>
</protein>
<gene>
    <name evidence="1" type="ORF">EZS28_015918</name>
</gene>
<dbReference type="EMBL" id="SNRW01003938">
    <property type="protein sequence ID" value="KAA6388557.1"/>
    <property type="molecule type" value="Genomic_DNA"/>
</dbReference>
<dbReference type="Proteomes" id="UP000324800">
    <property type="component" value="Unassembled WGS sequence"/>
</dbReference>
<comment type="caution">
    <text evidence="1">The sequence shown here is derived from an EMBL/GenBank/DDBJ whole genome shotgun (WGS) entry which is preliminary data.</text>
</comment>
<reference evidence="1 2" key="1">
    <citation type="submission" date="2019-03" db="EMBL/GenBank/DDBJ databases">
        <title>Single cell metagenomics reveals metabolic interactions within the superorganism composed of flagellate Streblomastix strix and complex community of Bacteroidetes bacteria on its surface.</title>
        <authorList>
            <person name="Treitli S.C."/>
            <person name="Kolisko M."/>
            <person name="Husnik F."/>
            <person name="Keeling P."/>
            <person name="Hampl V."/>
        </authorList>
    </citation>
    <scope>NUCLEOTIDE SEQUENCE [LARGE SCALE GENOMIC DNA]</scope>
    <source>
        <strain evidence="1">ST1C</strain>
    </source>
</reference>
<sequence>MQFDYQIQISANAIISFADSYAKNKKGKENEQPESEPTSSLTKICSTLRFLYGQIWNNNTSKYMIHIPKLLRSVVALSRFKVGIHLREDANQQSLKVRSSSRDCLSQIQHYGDAQIQTELVFNQEYGRMMSIVISTAGGKGEEQHKEILNGLMRICNFLRDLHEGRNYQPSFQPLPLLARRTEEQIEEEGANEEIDAQINNNGYYGNVIYLANLAKAVILNHFIHNN</sequence>
<accession>A0A5J4W107</accession>
<name>A0A5J4W107_9EUKA</name>
<evidence type="ECO:0000313" key="1">
    <source>
        <dbReference type="EMBL" id="KAA6388557.1"/>
    </source>
</evidence>